<reference evidence="2 3" key="1">
    <citation type="submission" date="2020-04" db="EMBL/GenBank/DDBJ databases">
        <title>Metagenomic profiling of ammonia- and methane-oxidizing microorganisms in a Dutch drinking water treatment plant.</title>
        <authorList>
            <person name="Poghosyan L."/>
            <person name="Leucker S."/>
        </authorList>
    </citation>
    <scope>NUCLEOTIDE SEQUENCE [LARGE SCALE GENOMIC DNA]</scope>
    <source>
        <strain evidence="2">S-RSF-IL-03</strain>
    </source>
</reference>
<sequence length="395" mass="44594">MRPLLRIVPVALVVACVASLLAPRGGETVPLYAARTGLMCQNCHFDPNGGGPRKEFGFAYAKNRHEIEPEDSSSKWSSLELVNRVGDAMPLYFGINQRVLLLANSTRSSDSLDRVGFFDMENALHIAFQPHDQLTLVYTRTGSASRDAYGMFAGLPWDGYLKAGRVRTAFGLRMDDHTVATRNSFLDFQTQQTFLPYDPRLTDVGLEYGMASGPWFGRAQWLNGESFVFNGEYAGATVAKLGYSAPWYQGAVSVYDDFRKQTFGPTRRATRWGYYGMTHWQRFALLGEVAAGTDEAVTGEKRNSLAYFAELDYVPSRWATFRVRYDRLMLDRGASDAVSLLNDYNRYAIEGEFQPVPFGQVRWTFRLIDPRAEDDGFGTEIPNEKQAYVQFHFSY</sequence>
<protein>
    <recommendedName>
        <fullName evidence="4">Porin</fullName>
    </recommendedName>
</protein>
<evidence type="ECO:0000313" key="3">
    <source>
        <dbReference type="Proteomes" id="UP000580839"/>
    </source>
</evidence>
<accession>A0A849SUD6</accession>
<keyword evidence="1" id="KW-0732">Signal</keyword>
<evidence type="ECO:0008006" key="4">
    <source>
        <dbReference type="Google" id="ProtNLM"/>
    </source>
</evidence>
<dbReference type="AlphaFoldDB" id="A0A849SUD6"/>
<dbReference type="Proteomes" id="UP000580839">
    <property type="component" value="Unassembled WGS sequence"/>
</dbReference>
<evidence type="ECO:0000256" key="1">
    <source>
        <dbReference type="SAM" id="SignalP"/>
    </source>
</evidence>
<organism evidence="2 3">
    <name type="scientific">Eiseniibacteriota bacterium</name>
    <dbReference type="NCBI Taxonomy" id="2212470"/>
    <lineage>
        <taxon>Bacteria</taxon>
        <taxon>Candidatus Eiseniibacteriota</taxon>
    </lineage>
</organism>
<gene>
    <name evidence="2" type="ORF">HOP12_01480</name>
</gene>
<proteinExistence type="predicted"/>
<evidence type="ECO:0000313" key="2">
    <source>
        <dbReference type="EMBL" id="NOT32819.1"/>
    </source>
</evidence>
<feature type="chain" id="PRO_5033037707" description="Porin" evidence="1">
    <location>
        <begin position="23"/>
        <end position="395"/>
    </location>
</feature>
<dbReference type="EMBL" id="JABFRW010000014">
    <property type="protein sequence ID" value="NOT32819.1"/>
    <property type="molecule type" value="Genomic_DNA"/>
</dbReference>
<comment type="caution">
    <text evidence="2">The sequence shown here is derived from an EMBL/GenBank/DDBJ whole genome shotgun (WGS) entry which is preliminary data.</text>
</comment>
<feature type="signal peptide" evidence="1">
    <location>
        <begin position="1"/>
        <end position="22"/>
    </location>
</feature>
<name>A0A849SUD6_UNCEI</name>